<dbReference type="Pfam" id="PF00057">
    <property type="entry name" value="Ldl_recept_a"/>
    <property type="match status" value="1"/>
</dbReference>
<dbReference type="CDD" id="cd00112">
    <property type="entry name" value="LDLa"/>
    <property type="match status" value="2"/>
</dbReference>
<dbReference type="InterPro" id="IPR023415">
    <property type="entry name" value="LDLR_class-A_CS"/>
</dbReference>
<dbReference type="PANTHER" id="PTHR24270:SF61">
    <property type="entry name" value="EGF-LIKE DOMAIN-CONTAINING PROTEIN"/>
    <property type="match status" value="1"/>
</dbReference>
<accession>A0A6P8Y316</accession>
<gene>
    <name evidence="11" type="primary">LOC117576963</name>
</gene>
<dbReference type="Proteomes" id="UP000515160">
    <property type="component" value="Chromosome 2R"/>
</dbReference>
<evidence type="ECO:0000256" key="3">
    <source>
        <dbReference type="ARBA" id="ARBA00022692"/>
    </source>
</evidence>
<dbReference type="PRINTS" id="PR00261">
    <property type="entry name" value="LDLRECEPTOR"/>
</dbReference>
<dbReference type="InterPro" id="IPR002172">
    <property type="entry name" value="LDrepeatLR_classA_rpt"/>
</dbReference>
<dbReference type="OrthoDB" id="2019384at2759"/>
<keyword evidence="3" id="KW-0812">Transmembrane</keyword>
<keyword evidence="4" id="KW-0677">Repeat</keyword>
<comment type="subcellular location">
    <subcellularLocation>
        <location evidence="2">Endomembrane system</location>
    </subcellularLocation>
    <subcellularLocation>
        <location evidence="1">Membrane</location>
        <topology evidence="1">Single-pass membrane protein</topology>
    </subcellularLocation>
</comment>
<dbReference type="InterPro" id="IPR050685">
    <property type="entry name" value="LDLR"/>
</dbReference>
<evidence type="ECO:0000256" key="5">
    <source>
        <dbReference type="ARBA" id="ARBA00022989"/>
    </source>
</evidence>
<dbReference type="PROSITE" id="PS01209">
    <property type="entry name" value="LDLRA_1"/>
    <property type="match status" value="1"/>
</dbReference>
<dbReference type="Gene3D" id="4.10.400.10">
    <property type="entry name" value="Low-density Lipoprotein Receptor"/>
    <property type="match status" value="3"/>
</dbReference>
<evidence type="ECO:0000256" key="8">
    <source>
        <dbReference type="PROSITE-ProRule" id="PRU00124"/>
    </source>
</evidence>
<keyword evidence="6" id="KW-0472">Membrane</keyword>
<name>A0A6P8Y316_DROAB</name>
<evidence type="ECO:0000256" key="9">
    <source>
        <dbReference type="SAM" id="SignalP"/>
    </source>
</evidence>
<dbReference type="PANTHER" id="PTHR24270">
    <property type="entry name" value="LOW-DENSITY LIPOPROTEIN RECEPTOR-RELATED"/>
    <property type="match status" value="1"/>
</dbReference>
<dbReference type="RefSeq" id="XP_034117850.2">
    <property type="nucleotide sequence ID" value="XM_034261959.2"/>
</dbReference>
<dbReference type="AlphaFoldDB" id="A0A6P8Y316"/>
<dbReference type="SUPFAM" id="SSF57424">
    <property type="entry name" value="LDL receptor-like module"/>
    <property type="match status" value="2"/>
</dbReference>
<dbReference type="GeneID" id="117576963"/>
<keyword evidence="7" id="KW-1015">Disulfide bond</keyword>
<feature type="chain" id="PRO_5039385931" evidence="9">
    <location>
        <begin position="22"/>
        <end position="402"/>
    </location>
</feature>
<sequence>MFNRITLVNLVILLGILFVLCNGKCDFECPFDKKCLRLSALCNGRKECSFGEDELYVNCKYPIISRPSTFYCANGVPIFKSQICNKIIDCIDQSDESPAICKEEEIKLDLQIQNSKCEKPQLACQASTEEEDCISADKICDDKFDCPNGRDESIEMCMQELKYPYFQCGNGKIIYNSSQLCDNKYDCLDGSDELEIHCKYNEKWIPKPAVICAEPKKNGLKFTGNTTMYAKKENYETNYFVYAIGVVQFECYDSDEAFEGIKWNVCTIDENGNGKWLHELPKCVDNRNKTPGTNGDLGCRLDTYDHYSENLRIWKCSNDGKNCVEKIKPPLTDANVKFNCSNNLMLFPEGLREKYIVVETKNGNSTLRNFHPNQDAAKCAIQLNCIAWTQWNQTARHGTEQL</sequence>
<organism evidence="10 11">
    <name type="scientific">Drosophila albomicans</name>
    <name type="common">Fruit fly</name>
    <dbReference type="NCBI Taxonomy" id="7291"/>
    <lineage>
        <taxon>Eukaryota</taxon>
        <taxon>Metazoa</taxon>
        <taxon>Ecdysozoa</taxon>
        <taxon>Arthropoda</taxon>
        <taxon>Hexapoda</taxon>
        <taxon>Insecta</taxon>
        <taxon>Pterygota</taxon>
        <taxon>Neoptera</taxon>
        <taxon>Endopterygota</taxon>
        <taxon>Diptera</taxon>
        <taxon>Brachycera</taxon>
        <taxon>Muscomorpha</taxon>
        <taxon>Ephydroidea</taxon>
        <taxon>Drosophilidae</taxon>
        <taxon>Drosophila</taxon>
    </lineage>
</organism>
<evidence type="ECO:0000256" key="1">
    <source>
        <dbReference type="ARBA" id="ARBA00004167"/>
    </source>
</evidence>
<dbReference type="GO" id="GO:0016192">
    <property type="term" value="P:vesicle-mediated transport"/>
    <property type="evidence" value="ECO:0007669"/>
    <property type="project" value="UniProtKB-ARBA"/>
</dbReference>
<comment type="caution">
    <text evidence="8">Lacks conserved residue(s) required for the propagation of feature annotation.</text>
</comment>
<dbReference type="PROSITE" id="PS50068">
    <property type="entry name" value="LDLRA_2"/>
    <property type="match status" value="3"/>
</dbReference>
<keyword evidence="10" id="KW-1185">Reference proteome</keyword>
<evidence type="ECO:0000256" key="4">
    <source>
        <dbReference type="ARBA" id="ARBA00022737"/>
    </source>
</evidence>
<evidence type="ECO:0000256" key="2">
    <source>
        <dbReference type="ARBA" id="ARBA00004308"/>
    </source>
</evidence>
<dbReference type="InterPro" id="IPR036055">
    <property type="entry name" value="LDL_receptor-like_sf"/>
</dbReference>
<keyword evidence="9" id="KW-0732">Signal</keyword>
<evidence type="ECO:0000313" key="10">
    <source>
        <dbReference type="Proteomes" id="UP000515160"/>
    </source>
</evidence>
<dbReference type="GO" id="GO:0012505">
    <property type="term" value="C:endomembrane system"/>
    <property type="evidence" value="ECO:0007669"/>
    <property type="project" value="UniProtKB-SubCell"/>
</dbReference>
<keyword evidence="5" id="KW-1133">Transmembrane helix</keyword>
<evidence type="ECO:0000313" key="11">
    <source>
        <dbReference type="RefSeq" id="XP_034117850.2"/>
    </source>
</evidence>
<dbReference type="Gene3D" id="2.40.128.620">
    <property type="match status" value="1"/>
</dbReference>
<evidence type="ECO:0000256" key="7">
    <source>
        <dbReference type="ARBA" id="ARBA00023157"/>
    </source>
</evidence>
<feature type="signal peptide" evidence="9">
    <location>
        <begin position="1"/>
        <end position="21"/>
    </location>
</feature>
<dbReference type="SMART" id="SM00192">
    <property type="entry name" value="LDLa"/>
    <property type="match status" value="4"/>
</dbReference>
<protein>
    <submittedName>
        <fullName evidence="11">Low-density lipoprotein receptor-related protein 1B-like isoform X9</fullName>
    </submittedName>
</protein>
<reference evidence="11" key="1">
    <citation type="submission" date="2025-08" db="UniProtKB">
        <authorList>
            <consortium name="RefSeq"/>
        </authorList>
    </citation>
    <scope>IDENTIFICATION</scope>
    <source>
        <strain evidence="11">15112-1751.03</strain>
        <tissue evidence="11">Whole Adult</tissue>
    </source>
</reference>
<proteinExistence type="predicted"/>
<evidence type="ECO:0000256" key="6">
    <source>
        <dbReference type="ARBA" id="ARBA00023136"/>
    </source>
</evidence>
<dbReference type="GO" id="GO:0005886">
    <property type="term" value="C:plasma membrane"/>
    <property type="evidence" value="ECO:0007669"/>
    <property type="project" value="TreeGrafter"/>
</dbReference>